<dbReference type="Pfam" id="PF00144">
    <property type="entry name" value="Beta-lactamase"/>
    <property type="match status" value="1"/>
</dbReference>
<keyword evidence="1" id="KW-0732">Signal</keyword>
<evidence type="ECO:0000259" key="2">
    <source>
        <dbReference type="Pfam" id="PF00144"/>
    </source>
</evidence>
<dbReference type="PANTHER" id="PTHR46825:SF9">
    <property type="entry name" value="BETA-LACTAMASE-RELATED DOMAIN-CONTAINING PROTEIN"/>
    <property type="match status" value="1"/>
</dbReference>
<accession>A0ABS7SPU2</accession>
<evidence type="ECO:0000313" key="3">
    <source>
        <dbReference type="EMBL" id="MBZ2208210.1"/>
    </source>
</evidence>
<dbReference type="Gene3D" id="3.40.710.10">
    <property type="entry name" value="DD-peptidase/beta-lactamase superfamily"/>
    <property type="match status" value="1"/>
</dbReference>
<dbReference type="PANTHER" id="PTHR46825">
    <property type="entry name" value="D-ALANYL-D-ALANINE-CARBOXYPEPTIDASE/ENDOPEPTIDASE AMPH"/>
    <property type="match status" value="1"/>
</dbReference>
<dbReference type="Proteomes" id="UP000809349">
    <property type="component" value="Unassembled WGS sequence"/>
</dbReference>
<organism evidence="3 4">
    <name type="scientific">Massilia soli</name>
    <dbReference type="NCBI Taxonomy" id="2792854"/>
    <lineage>
        <taxon>Bacteria</taxon>
        <taxon>Pseudomonadati</taxon>
        <taxon>Pseudomonadota</taxon>
        <taxon>Betaproteobacteria</taxon>
        <taxon>Burkholderiales</taxon>
        <taxon>Oxalobacteraceae</taxon>
        <taxon>Telluria group</taxon>
        <taxon>Massilia</taxon>
    </lineage>
</organism>
<proteinExistence type="predicted"/>
<gene>
    <name evidence="3" type="ORF">I4X03_013165</name>
</gene>
<dbReference type="InterPro" id="IPR001466">
    <property type="entry name" value="Beta-lactam-related"/>
</dbReference>
<comment type="caution">
    <text evidence="3">The sequence shown here is derived from an EMBL/GenBank/DDBJ whole genome shotgun (WGS) entry which is preliminary data.</text>
</comment>
<reference evidence="3 4" key="1">
    <citation type="submission" date="2021-08" db="EMBL/GenBank/DDBJ databases">
        <title>Massilia sp. R798.</title>
        <authorList>
            <person name="Baek J.H."/>
            <person name="Jung H.S."/>
            <person name="Kim K.R."/>
            <person name="Jeon C.O."/>
        </authorList>
    </citation>
    <scope>NUCLEOTIDE SEQUENCE [LARGE SCALE GENOMIC DNA]</scope>
    <source>
        <strain evidence="3 4">R798</strain>
    </source>
</reference>
<name>A0ABS7SPU2_9BURK</name>
<feature type="chain" id="PRO_5046859314" evidence="1">
    <location>
        <begin position="23"/>
        <end position="518"/>
    </location>
</feature>
<dbReference type="RefSeq" id="WP_223468703.1">
    <property type="nucleotide sequence ID" value="NZ_JAFBIL020000005.1"/>
</dbReference>
<dbReference type="SUPFAM" id="SSF56601">
    <property type="entry name" value="beta-lactamase/transpeptidase-like"/>
    <property type="match status" value="1"/>
</dbReference>
<sequence>MNRSRSIATSLLVLMTVTGAMAAPAPPAHAPAAFADSGRAARVTALLPEIDKMYAELAAAQHLPGLVYGVVMDGKLVHVRSIGYANVEGKVPASPATAFRIASMTKSFAAMAALHLRDAGKLRLDDPVSNYLPEMRGVRLPTSDSPVLTIRHLMTMSTGLPEDNPWGDRQMAVDNAALARLAAAGLSFSNAPGVTFEYSNLGYIMLGKVVTKVSGMRFQDYITKNILLPLGMKDTAWEYKGIAKDKFAQGYRWAGDSWIAEPVLGDGDGAAMGGLITTMDDFARYVAFHLNAWPARDGTDSGPLKRASVREMHQPRMFAGLSAKALATDDKTVNPRVGFYAYGLTWSRDSQNVVTVGHSGGLPGYGSQFRFAPEHGVGVIAFTNLRYGPVYNPTSKVLATLIEKGGLPVRAVQPSAILLERQQQVAQLIQSWDEKLGADIAAENFFMDRSREDWITTAREKLAPIGKIQSIGPLKPDNQLRGGFDIIGENGTRRVFFTLTPERVPKLQELDISEPKKP</sequence>
<protein>
    <submittedName>
        <fullName evidence="3">Beta-lactamase family protein</fullName>
    </submittedName>
</protein>
<evidence type="ECO:0000313" key="4">
    <source>
        <dbReference type="Proteomes" id="UP000809349"/>
    </source>
</evidence>
<dbReference type="InterPro" id="IPR012338">
    <property type="entry name" value="Beta-lactam/transpept-like"/>
</dbReference>
<keyword evidence="4" id="KW-1185">Reference proteome</keyword>
<dbReference type="EMBL" id="JAFBIL020000005">
    <property type="protein sequence ID" value="MBZ2208210.1"/>
    <property type="molecule type" value="Genomic_DNA"/>
</dbReference>
<dbReference type="InterPro" id="IPR050491">
    <property type="entry name" value="AmpC-like"/>
</dbReference>
<feature type="signal peptide" evidence="1">
    <location>
        <begin position="1"/>
        <end position="22"/>
    </location>
</feature>
<evidence type="ECO:0000256" key="1">
    <source>
        <dbReference type="SAM" id="SignalP"/>
    </source>
</evidence>
<feature type="domain" description="Beta-lactamase-related" evidence="2">
    <location>
        <begin position="50"/>
        <end position="392"/>
    </location>
</feature>